<dbReference type="Gene3D" id="3.40.50.450">
    <property type="match status" value="1"/>
</dbReference>
<sequence>MAEFGLNERELRALIAPLRAGAAGSSSLSDAAELFARAAWTGIAEPGDRGAGLLVTALGAATALGALIDNWPTARIAEAVDPAARAGRDALAHEISAALARWRPRTNSAAAVRALQSAARIGCRLAVPGDAEWPPGVDDLGVHAPLALWWRGREESMPAMARSIALVGARAATGYGEHVAMEASAGLVDRGFAIVSGAAYGIDGMVHRSALASDGVTVAFLAGGLDRFYPSGHDALLTRIVETGAVISELPCGAAPTRWRFLQRNRLIATSSQATVVLEAGHRSGSLNTAGHAAAAGRPLGAVPGPVTSPASAGCHRLLRDFDARCVTNAAEMAELVDVYADAAGEIDASRAGGADAANPDQLRVLDALSTRSGREVNDIAVRSGLSPLAVITVLGALELDGSAGNGERGWMRRV</sequence>
<comment type="caution">
    <text evidence="4">The sequence shown here is derived from an EMBL/GenBank/DDBJ whole genome shotgun (WGS) entry which is preliminary data.</text>
</comment>
<feature type="domain" description="DprA winged helix" evidence="3">
    <location>
        <begin position="355"/>
        <end position="402"/>
    </location>
</feature>
<dbReference type="EMBL" id="SHLC01000001">
    <property type="protein sequence ID" value="RZU64780.1"/>
    <property type="molecule type" value="Genomic_DNA"/>
</dbReference>
<reference evidence="4 5" key="1">
    <citation type="submission" date="2019-02" db="EMBL/GenBank/DDBJ databases">
        <title>Sequencing the genomes of 1000 actinobacteria strains.</title>
        <authorList>
            <person name="Klenk H.-P."/>
        </authorList>
    </citation>
    <scope>NUCLEOTIDE SEQUENCE [LARGE SCALE GENOMIC DNA]</scope>
    <source>
        <strain evidence="4 5">DSM 18319</strain>
    </source>
</reference>
<evidence type="ECO:0000313" key="4">
    <source>
        <dbReference type="EMBL" id="RZU64780.1"/>
    </source>
</evidence>
<dbReference type="GO" id="GO:0009294">
    <property type="term" value="P:DNA-mediated transformation"/>
    <property type="evidence" value="ECO:0007669"/>
    <property type="project" value="InterPro"/>
</dbReference>
<protein>
    <submittedName>
        <fullName evidence="4">DNA protecting protein DprA</fullName>
    </submittedName>
</protein>
<dbReference type="Pfam" id="PF17782">
    <property type="entry name" value="WHD_DprA"/>
    <property type="match status" value="1"/>
</dbReference>
<accession>A0A4Q8AJW0</accession>
<evidence type="ECO:0000259" key="2">
    <source>
        <dbReference type="Pfam" id="PF02481"/>
    </source>
</evidence>
<dbReference type="OrthoDB" id="9785707at2"/>
<dbReference type="Pfam" id="PF02481">
    <property type="entry name" value="DNA_processg_A"/>
    <property type="match status" value="1"/>
</dbReference>
<comment type="similarity">
    <text evidence="1">Belongs to the DprA/Smf family.</text>
</comment>
<dbReference type="RefSeq" id="WP_130505224.1">
    <property type="nucleotide sequence ID" value="NZ_SHLC01000001.1"/>
</dbReference>
<evidence type="ECO:0000256" key="1">
    <source>
        <dbReference type="ARBA" id="ARBA00006525"/>
    </source>
</evidence>
<dbReference type="InterPro" id="IPR041614">
    <property type="entry name" value="DprA_WH"/>
</dbReference>
<dbReference type="Gene3D" id="1.10.10.10">
    <property type="entry name" value="Winged helix-like DNA-binding domain superfamily/Winged helix DNA-binding domain"/>
    <property type="match status" value="1"/>
</dbReference>
<dbReference type="InterPro" id="IPR003488">
    <property type="entry name" value="DprA"/>
</dbReference>
<keyword evidence="5" id="KW-1185">Reference proteome</keyword>
<evidence type="ECO:0000259" key="3">
    <source>
        <dbReference type="Pfam" id="PF17782"/>
    </source>
</evidence>
<dbReference type="PANTHER" id="PTHR43022:SF1">
    <property type="entry name" value="PROTEIN SMF"/>
    <property type="match status" value="1"/>
</dbReference>
<proteinExistence type="inferred from homology"/>
<dbReference type="AlphaFoldDB" id="A0A4Q8AJW0"/>
<organism evidence="4 5">
    <name type="scientific">Microterricola gilva</name>
    <dbReference type="NCBI Taxonomy" id="393267"/>
    <lineage>
        <taxon>Bacteria</taxon>
        <taxon>Bacillati</taxon>
        <taxon>Actinomycetota</taxon>
        <taxon>Actinomycetes</taxon>
        <taxon>Micrococcales</taxon>
        <taxon>Microbacteriaceae</taxon>
        <taxon>Microterricola</taxon>
    </lineage>
</organism>
<feature type="domain" description="Smf/DprA SLOG" evidence="2">
    <location>
        <begin position="126"/>
        <end position="336"/>
    </location>
</feature>
<dbReference type="InterPro" id="IPR036388">
    <property type="entry name" value="WH-like_DNA-bd_sf"/>
</dbReference>
<dbReference type="Proteomes" id="UP000291483">
    <property type="component" value="Unassembled WGS sequence"/>
</dbReference>
<dbReference type="InterPro" id="IPR057666">
    <property type="entry name" value="DrpA_SLOG"/>
</dbReference>
<dbReference type="SUPFAM" id="SSF102405">
    <property type="entry name" value="MCP/YpsA-like"/>
    <property type="match status" value="1"/>
</dbReference>
<dbReference type="PANTHER" id="PTHR43022">
    <property type="entry name" value="PROTEIN SMF"/>
    <property type="match status" value="1"/>
</dbReference>
<gene>
    <name evidence="4" type="ORF">EV379_1088</name>
</gene>
<evidence type="ECO:0000313" key="5">
    <source>
        <dbReference type="Proteomes" id="UP000291483"/>
    </source>
</evidence>
<dbReference type="NCBIfam" id="TIGR00732">
    <property type="entry name" value="dprA"/>
    <property type="match status" value="1"/>
</dbReference>
<name>A0A4Q8AJW0_9MICO</name>